<evidence type="ECO:0000313" key="2">
    <source>
        <dbReference type="EMBL" id="MBW6434276.1"/>
    </source>
</evidence>
<dbReference type="RefSeq" id="WP_220143765.1">
    <property type="nucleotide sequence ID" value="NZ_JAHXZI010000005.1"/>
</dbReference>
<feature type="region of interest" description="Disordered" evidence="1">
    <location>
        <begin position="275"/>
        <end position="307"/>
    </location>
</feature>
<name>A0ABS7AZT1_9ACTN</name>
<protein>
    <recommendedName>
        <fullName evidence="4">Secreted protein</fullName>
    </recommendedName>
</protein>
<evidence type="ECO:0000256" key="1">
    <source>
        <dbReference type="SAM" id="MobiDB-lite"/>
    </source>
</evidence>
<gene>
    <name evidence="2" type="ORF">KZ829_11090</name>
</gene>
<dbReference type="EMBL" id="JAHXZI010000005">
    <property type="protein sequence ID" value="MBW6434276.1"/>
    <property type="molecule type" value="Genomic_DNA"/>
</dbReference>
<evidence type="ECO:0000313" key="3">
    <source>
        <dbReference type="Proteomes" id="UP001519863"/>
    </source>
</evidence>
<proteinExistence type="predicted"/>
<accession>A0ABS7AZT1</accession>
<sequence>MRTPVRLAAFALGLVAVFGVAAGAGRLIGPDVLPEPEPAHGEAHAPAAPEIPGGLQIAQGGYRLSPATTRLTVGEPGPFAFQVLGPDGKPVTSYTRNHDKDLHLIVVRRDLSGYQHLHPVLGADGTWSVPIGVDTPGQYRVLADFQPAAEPEALTLGVDVPAPGDYQPVPLPPAARTAEVDGYTVTLAGDLAAGASSELDFTVSRDGRPITDLEPYLGALGHLVVLREGDLAYLHVHPASATALSFRAEVPSPGVYRLYLDFQHAGKVRTAEFTATTTGVTQPPAPTETADPGPSADGHGADGHTHD</sequence>
<reference evidence="2 3" key="1">
    <citation type="journal article" date="2013" name="Antonie Van Leeuwenhoek">
        <title>Actinoplanes hulinensis sp. nov., a novel actinomycete isolated from soybean root (Glycine max (L.) Merr).</title>
        <authorList>
            <person name="Shen Y."/>
            <person name="Liu C."/>
            <person name="Wang X."/>
            <person name="Zhao J."/>
            <person name="Jia F."/>
            <person name="Zhang Y."/>
            <person name="Wang L."/>
            <person name="Yang D."/>
            <person name="Xiang W."/>
        </authorList>
    </citation>
    <scope>NUCLEOTIDE SEQUENCE [LARGE SCALE GENOMIC DNA]</scope>
    <source>
        <strain evidence="2 3">NEAU-M9</strain>
    </source>
</reference>
<evidence type="ECO:0008006" key="4">
    <source>
        <dbReference type="Google" id="ProtNLM"/>
    </source>
</evidence>
<keyword evidence="3" id="KW-1185">Reference proteome</keyword>
<dbReference type="Proteomes" id="UP001519863">
    <property type="component" value="Unassembled WGS sequence"/>
</dbReference>
<organism evidence="2 3">
    <name type="scientific">Actinoplanes hulinensis</name>
    <dbReference type="NCBI Taxonomy" id="1144547"/>
    <lineage>
        <taxon>Bacteria</taxon>
        <taxon>Bacillati</taxon>
        <taxon>Actinomycetota</taxon>
        <taxon>Actinomycetes</taxon>
        <taxon>Micromonosporales</taxon>
        <taxon>Micromonosporaceae</taxon>
        <taxon>Actinoplanes</taxon>
    </lineage>
</organism>
<comment type="caution">
    <text evidence="2">The sequence shown here is derived from an EMBL/GenBank/DDBJ whole genome shotgun (WGS) entry which is preliminary data.</text>
</comment>